<keyword evidence="1" id="KW-0812">Transmembrane</keyword>
<feature type="transmembrane region" description="Helical" evidence="1">
    <location>
        <begin position="68"/>
        <end position="87"/>
    </location>
</feature>
<dbReference type="AlphaFoldDB" id="A0A7Y0FLV1"/>
<evidence type="ECO:0008006" key="4">
    <source>
        <dbReference type="Google" id="ProtNLM"/>
    </source>
</evidence>
<gene>
    <name evidence="2" type="ORF">HHL22_06540</name>
</gene>
<keyword evidence="1" id="KW-0472">Membrane</keyword>
<dbReference type="InterPro" id="IPR025695">
    <property type="entry name" value="DoxX-like"/>
</dbReference>
<accession>A0A7Y0FLV1</accession>
<evidence type="ECO:0000313" key="2">
    <source>
        <dbReference type="EMBL" id="NML64860.1"/>
    </source>
</evidence>
<dbReference type="RefSeq" id="WP_169530130.1">
    <property type="nucleotide sequence ID" value="NZ_JABBGH010000001.1"/>
</dbReference>
<proteinExistence type="predicted"/>
<evidence type="ECO:0000256" key="1">
    <source>
        <dbReference type="SAM" id="Phobius"/>
    </source>
</evidence>
<protein>
    <recommendedName>
        <fullName evidence="4">DoxX family protein</fullName>
    </recommendedName>
</protein>
<keyword evidence="3" id="KW-1185">Reference proteome</keyword>
<dbReference type="Pfam" id="PF13781">
    <property type="entry name" value="DoxX_3"/>
    <property type="match status" value="1"/>
</dbReference>
<keyword evidence="1" id="KW-1133">Transmembrane helix</keyword>
<feature type="transmembrane region" description="Helical" evidence="1">
    <location>
        <begin position="93"/>
        <end position="111"/>
    </location>
</feature>
<sequence length="122" mass="13415">MSRFLHCCIALVWVANGLLAKVLNLVPRHTLIVARILGLAHARPLTIAIGLGEIALGAWVLSGRHSRWCAVVQLVLIGSMNVLEAILAPDLLLWGHLNAVFAGLFMALIYWQEFRTKSAVLR</sequence>
<dbReference type="Proteomes" id="UP000559626">
    <property type="component" value="Unassembled WGS sequence"/>
</dbReference>
<name>A0A7Y0FLV1_9BACT</name>
<reference evidence="2 3" key="1">
    <citation type="submission" date="2020-04" db="EMBL/GenBank/DDBJ databases">
        <title>Hymenobacter polaris sp. nov., isolated from Arctic soil.</title>
        <authorList>
            <person name="Dahal R.H."/>
        </authorList>
    </citation>
    <scope>NUCLEOTIDE SEQUENCE [LARGE SCALE GENOMIC DNA]</scope>
    <source>
        <strain evidence="2 3">RP-2-7</strain>
    </source>
</reference>
<comment type="caution">
    <text evidence="2">The sequence shown here is derived from an EMBL/GenBank/DDBJ whole genome shotgun (WGS) entry which is preliminary data.</text>
</comment>
<evidence type="ECO:0000313" key="3">
    <source>
        <dbReference type="Proteomes" id="UP000559626"/>
    </source>
</evidence>
<organism evidence="2 3">
    <name type="scientific">Hymenobacter polaris</name>
    <dbReference type="NCBI Taxonomy" id="2682546"/>
    <lineage>
        <taxon>Bacteria</taxon>
        <taxon>Pseudomonadati</taxon>
        <taxon>Bacteroidota</taxon>
        <taxon>Cytophagia</taxon>
        <taxon>Cytophagales</taxon>
        <taxon>Hymenobacteraceae</taxon>
        <taxon>Hymenobacter</taxon>
    </lineage>
</organism>
<dbReference type="EMBL" id="JABBGH010000001">
    <property type="protein sequence ID" value="NML64860.1"/>
    <property type="molecule type" value="Genomic_DNA"/>
</dbReference>
<feature type="transmembrane region" description="Helical" evidence="1">
    <location>
        <begin position="44"/>
        <end position="61"/>
    </location>
</feature>